<feature type="chain" id="PRO_5047137858" evidence="1">
    <location>
        <begin position="19"/>
        <end position="186"/>
    </location>
</feature>
<gene>
    <name evidence="2" type="ORF">OSR52_00850</name>
</gene>
<dbReference type="PROSITE" id="PS51257">
    <property type="entry name" value="PROKAR_LIPOPROTEIN"/>
    <property type="match status" value="1"/>
</dbReference>
<sequence length="186" mass="21099">MKKTFTLLLTILFLQSCALGGDREQIVSVEDRYTLAVPSFLSKANDLNNDASLQYMNGIREFYVVVIDEPKDGLQQLLDENDLSSIYNNDIDSYADISLNILSNSINSPVHGEVVDTLINSMPARLTTLKGEIDGIDVFYYIGAYEGIKNYYQVLSWTLASRESTHKQRMNKVLCSLKETHPRKKY</sequence>
<dbReference type="RefSeq" id="WP_277898161.1">
    <property type="nucleotide sequence ID" value="NZ_JAPMUA010000001.1"/>
</dbReference>
<keyword evidence="1" id="KW-0732">Signal</keyword>
<protein>
    <submittedName>
        <fullName evidence="2">Uncharacterized protein</fullName>
    </submittedName>
</protein>
<evidence type="ECO:0000313" key="3">
    <source>
        <dbReference type="Proteomes" id="UP001153642"/>
    </source>
</evidence>
<reference evidence="2" key="1">
    <citation type="submission" date="2022-11" db="EMBL/GenBank/DDBJ databases">
        <title>High-quality draft genome sequence of Galbibacter sp. strain CMA-7.</title>
        <authorList>
            <person name="Wei L."/>
            <person name="Dong C."/>
            <person name="Shao Z."/>
        </authorList>
    </citation>
    <scope>NUCLEOTIDE SEQUENCE</scope>
    <source>
        <strain evidence="2">CMA-7</strain>
    </source>
</reference>
<comment type="caution">
    <text evidence="2">The sequence shown here is derived from an EMBL/GenBank/DDBJ whole genome shotgun (WGS) entry which is preliminary data.</text>
</comment>
<evidence type="ECO:0000256" key="1">
    <source>
        <dbReference type="SAM" id="SignalP"/>
    </source>
</evidence>
<name>A0ABT6FMA4_9FLAO</name>
<keyword evidence="3" id="KW-1185">Reference proteome</keyword>
<dbReference type="Proteomes" id="UP001153642">
    <property type="component" value="Unassembled WGS sequence"/>
</dbReference>
<organism evidence="2 3">
    <name type="scientific">Galbibacter pacificus</name>
    <dbReference type="NCBI Taxonomy" id="2996052"/>
    <lineage>
        <taxon>Bacteria</taxon>
        <taxon>Pseudomonadati</taxon>
        <taxon>Bacteroidota</taxon>
        <taxon>Flavobacteriia</taxon>
        <taxon>Flavobacteriales</taxon>
        <taxon>Flavobacteriaceae</taxon>
        <taxon>Galbibacter</taxon>
    </lineage>
</organism>
<accession>A0ABT6FMA4</accession>
<evidence type="ECO:0000313" key="2">
    <source>
        <dbReference type="EMBL" id="MDG3584396.1"/>
    </source>
</evidence>
<proteinExistence type="predicted"/>
<dbReference type="EMBL" id="JAPMUA010000001">
    <property type="protein sequence ID" value="MDG3584396.1"/>
    <property type="molecule type" value="Genomic_DNA"/>
</dbReference>
<feature type="signal peptide" evidence="1">
    <location>
        <begin position="1"/>
        <end position="18"/>
    </location>
</feature>